<protein>
    <submittedName>
        <fullName evidence="2">Uncharacterized protein</fullName>
    </submittedName>
</protein>
<feature type="compositionally biased region" description="Polar residues" evidence="1">
    <location>
        <begin position="418"/>
        <end position="448"/>
    </location>
</feature>
<feature type="compositionally biased region" description="Polar residues" evidence="1">
    <location>
        <begin position="345"/>
        <end position="354"/>
    </location>
</feature>
<name>A0A8H3E7E2_9AGAM</name>
<sequence length="837" mass="89747">MSRNMDTLFVRAGRPVRLHFDDSRIPAAAIRQLSWRVEQGGGAIVDQPSSADVLVVDPAAPWVFRDFLKTKRPELRPSVVLAFWIPLCLTTQSLIWVNHPYWQQVVVPSERPPHPEVPQGIMAYSSFLAGISYSKNILLSSTKNVPRSSTALDRDSSVISNLDNSDLEVSRSLEPDASSDDEPLEIPRKPKQSISHKMTPKSDPRSAAASPQHEVRMDEAEVSDILPTGEVSLPLDDIDMSSPSLLPEPIQQPQEESHIDNVVPPSLPTLSRLAEKQPPDVLGLSGASRHGSPSHASPRNEQDPSPSRNDPPASATVAVEPTISSTSQAARDITEETGPPIAPQHTGTKSTSPVASEPVVVTKGEGAYVPPTLDATPPPAPEELNSTLLDSSPKIPNIVTHEPSVDTTSILDKHRAPSGSNTPSTTRSEPTISEVSNASNGPQETQSRAPPPVKSTHRFRELAGSTVASAETALTSTPPPNTPTTAPKPSILVSSKGPDKLFDLSSSTHRSKPKPSPSNATKIKVRPKMRPVPQPDDNESVASSSTPQTSLPQPKSKLKIQSGANGAGTKPRPSTIGGTPIIKHSQKTALANSPASTVSSSVTNHTTSLPASANTTPATTVATETPNPALGPSLSRPKKMIIRSPTSPTTTRGGPSTSVSPVQTRHLARDLDSSSPEVVPMFSPPTPPVPTPEQLDLLAAKRPAWTQEEDQYIIDYMNWVFAQDPLASTSEIMREIAANCPYRGVSNWQNRFTSKEDSIYMNEVPVLFERLTNKTSGGSSSQRNVSGTQVLLGGSRTRNRRAIDYVDSSDDENGADAGDGPPRKKARRSRASGRRHR</sequence>
<feature type="region of interest" description="Disordered" evidence="1">
    <location>
        <begin position="167"/>
        <end position="689"/>
    </location>
</feature>
<feature type="compositionally biased region" description="Polar residues" evidence="1">
    <location>
        <begin position="294"/>
        <end position="308"/>
    </location>
</feature>
<feature type="compositionally biased region" description="Low complexity" evidence="1">
    <location>
        <begin position="543"/>
        <end position="555"/>
    </location>
</feature>
<dbReference type="AlphaFoldDB" id="A0A8H3E7E2"/>
<dbReference type="Proteomes" id="UP000663827">
    <property type="component" value="Unassembled WGS sequence"/>
</dbReference>
<feature type="compositionally biased region" description="Basic residues" evidence="1">
    <location>
        <begin position="823"/>
        <end position="837"/>
    </location>
</feature>
<feature type="compositionally biased region" description="Polar residues" evidence="1">
    <location>
        <begin position="774"/>
        <end position="789"/>
    </location>
</feature>
<feature type="compositionally biased region" description="Low complexity" evidence="1">
    <location>
        <begin position="643"/>
        <end position="661"/>
    </location>
</feature>
<evidence type="ECO:0000313" key="2">
    <source>
        <dbReference type="EMBL" id="CAE7201412.1"/>
    </source>
</evidence>
<proteinExistence type="predicted"/>
<comment type="caution">
    <text evidence="2">The sequence shown here is derived from an EMBL/GenBank/DDBJ whole genome shotgun (WGS) entry which is preliminary data.</text>
</comment>
<reference evidence="2" key="1">
    <citation type="submission" date="2021-01" db="EMBL/GenBank/DDBJ databases">
        <authorList>
            <person name="Kaushik A."/>
        </authorList>
    </citation>
    <scope>NUCLEOTIDE SEQUENCE</scope>
    <source>
        <strain evidence="2">AG5</strain>
    </source>
</reference>
<feature type="region of interest" description="Disordered" evidence="1">
    <location>
        <begin position="774"/>
        <end position="837"/>
    </location>
</feature>
<feature type="compositionally biased region" description="Low complexity" evidence="1">
    <location>
        <begin position="596"/>
        <end position="628"/>
    </location>
</feature>
<organism evidence="2 3">
    <name type="scientific">Rhizoctonia solani</name>
    <dbReference type="NCBI Taxonomy" id="456999"/>
    <lineage>
        <taxon>Eukaryota</taxon>
        <taxon>Fungi</taxon>
        <taxon>Dikarya</taxon>
        <taxon>Basidiomycota</taxon>
        <taxon>Agaricomycotina</taxon>
        <taxon>Agaricomycetes</taxon>
        <taxon>Cantharellales</taxon>
        <taxon>Ceratobasidiaceae</taxon>
        <taxon>Rhizoctonia</taxon>
    </lineage>
</organism>
<gene>
    <name evidence="2" type="ORF">RDB_LOCUS139074</name>
</gene>
<evidence type="ECO:0000256" key="1">
    <source>
        <dbReference type="SAM" id="MobiDB-lite"/>
    </source>
</evidence>
<dbReference type="EMBL" id="CAJNJQ010003583">
    <property type="protein sequence ID" value="CAE7201412.1"/>
    <property type="molecule type" value="Genomic_DNA"/>
</dbReference>
<accession>A0A8H3E7E2</accession>
<evidence type="ECO:0000313" key="3">
    <source>
        <dbReference type="Proteomes" id="UP000663827"/>
    </source>
</evidence>